<dbReference type="Proteomes" id="UP001152795">
    <property type="component" value="Unassembled WGS sequence"/>
</dbReference>
<dbReference type="AlphaFoldDB" id="A0A7D9LS71"/>
<proteinExistence type="predicted"/>
<evidence type="ECO:0000313" key="1">
    <source>
        <dbReference type="EMBL" id="CAB4037546.1"/>
    </source>
</evidence>
<dbReference type="SUPFAM" id="SSF52799">
    <property type="entry name" value="(Phosphotyrosine protein) phosphatases II"/>
    <property type="match status" value="1"/>
</dbReference>
<accession>A0A7D9LS71</accession>
<comment type="caution">
    <text evidence="1">The sequence shown here is derived from an EMBL/GenBank/DDBJ whole genome shotgun (WGS) entry which is preliminary data.</text>
</comment>
<dbReference type="Gene3D" id="3.90.190.10">
    <property type="entry name" value="Protein tyrosine phosphatase superfamily"/>
    <property type="match status" value="1"/>
</dbReference>
<dbReference type="InterPro" id="IPR051029">
    <property type="entry name" value="mRNA_Capping_Enz/RNA_Phosphat"/>
</dbReference>
<evidence type="ECO:0000313" key="2">
    <source>
        <dbReference type="Proteomes" id="UP001152795"/>
    </source>
</evidence>
<dbReference type="InterPro" id="IPR029021">
    <property type="entry name" value="Prot-tyrosine_phosphatase-like"/>
</dbReference>
<gene>
    <name evidence="1" type="ORF">PACLA_8A088734</name>
</gene>
<protein>
    <submittedName>
        <fullName evidence="1">Uncharacterized protein</fullName>
    </submittedName>
</protein>
<name>A0A7D9LS71_PARCT</name>
<dbReference type="EMBL" id="CACRXK020023209">
    <property type="protein sequence ID" value="CAB4037546.1"/>
    <property type="molecule type" value="Genomic_DNA"/>
</dbReference>
<organism evidence="1 2">
    <name type="scientific">Paramuricea clavata</name>
    <name type="common">Red gorgonian</name>
    <name type="synonym">Violescent sea-whip</name>
    <dbReference type="NCBI Taxonomy" id="317549"/>
    <lineage>
        <taxon>Eukaryota</taxon>
        <taxon>Metazoa</taxon>
        <taxon>Cnidaria</taxon>
        <taxon>Anthozoa</taxon>
        <taxon>Octocorallia</taxon>
        <taxon>Malacalcyonacea</taxon>
        <taxon>Plexauridae</taxon>
        <taxon>Paramuricea</taxon>
    </lineage>
</organism>
<dbReference type="PANTHER" id="PTHR10367">
    <property type="entry name" value="MRNA-CAPPING ENZYME"/>
    <property type="match status" value="1"/>
</dbReference>
<dbReference type="OrthoDB" id="428974at2759"/>
<dbReference type="PANTHER" id="PTHR10367:SF9">
    <property type="entry name" value="DUAL-SPECIFICITY PHOSPHATASE 11 (RNA_RNP COMPLEX 1-INTERACTING)"/>
    <property type="match status" value="1"/>
</dbReference>
<dbReference type="GO" id="GO:0004651">
    <property type="term" value="F:polynucleotide 5'-phosphatase activity"/>
    <property type="evidence" value="ECO:0007669"/>
    <property type="project" value="TreeGrafter"/>
</dbReference>
<sequence>MAGEVRHGAKKFTRIPAKWKDYSVCGKVIAGERLISFKTPLSEEYHCHGNERNPEDCLQKEEQFTPNDLCNIFRKRGHILGLVVDFTNTKRYYQAQVEFNSQDI</sequence>
<feature type="non-terminal residue" evidence="1">
    <location>
        <position position="104"/>
    </location>
</feature>
<keyword evidence="2" id="KW-1185">Reference proteome</keyword>
<reference evidence="1" key="1">
    <citation type="submission" date="2020-04" db="EMBL/GenBank/DDBJ databases">
        <authorList>
            <person name="Alioto T."/>
            <person name="Alioto T."/>
            <person name="Gomez Garrido J."/>
        </authorList>
    </citation>
    <scope>NUCLEOTIDE SEQUENCE</scope>
    <source>
        <strain evidence="1">A484AB</strain>
    </source>
</reference>